<dbReference type="InterPro" id="IPR039006">
    <property type="entry name" value="RhoGAP_pG2"/>
</dbReference>
<evidence type="ECO:0000313" key="4">
    <source>
        <dbReference type="EMBL" id="VDI64869.1"/>
    </source>
</evidence>
<evidence type="ECO:0000259" key="3">
    <source>
        <dbReference type="PROSITE" id="PS51853"/>
    </source>
</evidence>
<dbReference type="GO" id="GO:0008361">
    <property type="term" value="P:regulation of cell size"/>
    <property type="evidence" value="ECO:0007669"/>
    <property type="project" value="TreeGrafter"/>
</dbReference>
<keyword evidence="5" id="KW-1185">Reference proteome</keyword>
<dbReference type="InterPro" id="IPR039007">
    <property type="entry name" value="pG1"/>
</dbReference>
<comment type="caution">
    <text evidence="4">The sequence shown here is derived from an EMBL/GenBank/DDBJ whole genome shotgun (WGS) entry which is preliminary data.</text>
</comment>
<dbReference type="OrthoDB" id="9994905at2759"/>
<feature type="domain" description="PG1 pseudoGTPase" evidence="2">
    <location>
        <begin position="1"/>
        <end position="144"/>
    </location>
</feature>
<accession>A0A8B6GKK2</accession>
<dbReference type="PANTHER" id="PTHR46005:SF4">
    <property type="entry name" value="RHO GTPASE-ACTIVATING PROTEIN 190"/>
    <property type="match status" value="1"/>
</dbReference>
<dbReference type="InterPro" id="IPR045786">
    <property type="entry name" value="RhoGAP_pG1_pG2"/>
</dbReference>
<dbReference type="InterPro" id="IPR051978">
    <property type="entry name" value="Rho-GAP_domain"/>
</dbReference>
<dbReference type="Proteomes" id="UP000596742">
    <property type="component" value="Unassembled WGS sequence"/>
</dbReference>
<sequence>LVYSNDEFQCFAKFNSFDYRTIEDDINVELKTLAMFKPHVCICVYNSRESFDYLKTSLSTTEDNNFTLQDLPKAIVKANDRNLSEKEQVILNERGQQIAQQLECVFIDFPLEYEGRDLFCRQQITRALNSLGREMIEPSIRVGMCLMCGDDFSAEIPLGPLLNSNPTQVRSDINPSVTIEANLESTPDLTKQKIEVCCGSYHNFVAKIMKEEEEDVYHGFVLVFSPKRKASFCTMNAFADMLRRYWPSMPILILAITEIGASSVFVQDEMSQLLIQKAIKVADDLGIEYMTTPPNFHKQAFVYNDFLKEVWQKREEVNESYYYEATTPPVYDESMSNRPPAPLPKPNDAYNTESSTSNSNITYDFDDDPEGPYSTPLSSFRADAQKVDPDLLPFAGTSEDFHKLLSTGTYESFENRVFLCGSCACGKSTLASVLIGSPIPLKWKSTDGLVIHFGRNGINLGTYEMVPIKEGDAVLKL</sequence>
<dbReference type="AlphaFoldDB" id="A0A8B6GKK2"/>
<protein>
    <submittedName>
        <fullName evidence="4">Rho GTPase-activating protein 5</fullName>
    </submittedName>
</protein>
<feature type="domain" description="PG2 pseudoGTPase" evidence="3">
    <location>
        <begin position="141"/>
        <end position="316"/>
    </location>
</feature>
<dbReference type="GO" id="GO:0005096">
    <property type="term" value="F:GTPase activator activity"/>
    <property type="evidence" value="ECO:0007669"/>
    <property type="project" value="TreeGrafter"/>
</dbReference>
<reference evidence="4" key="1">
    <citation type="submission" date="2018-11" db="EMBL/GenBank/DDBJ databases">
        <authorList>
            <person name="Alioto T."/>
            <person name="Alioto T."/>
        </authorList>
    </citation>
    <scope>NUCLEOTIDE SEQUENCE</scope>
</reference>
<dbReference type="PANTHER" id="PTHR46005">
    <property type="entry name" value="RHO GTPASE-ACTIVATING PROTEIN 190"/>
    <property type="match status" value="1"/>
</dbReference>
<name>A0A8B6GKK2_MYTGA</name>
<gene>
    <name evidence="4" type="ORF">MGAL_10B021486</name>
</gene>
<dbReference type="GO" id="GO:0050770">
    <property type="term" value="P:regulation of axonogenesis"/>
    <property type="evidence" value="ECO:0007669"/>
    <property type="project" value="TreeGrafter"/>
</dbReference>
<organism evidence="4 5">
    <name type="scientific">Mytilus galloprovincialis</name>
    <name type="common">Mediterranean mussel</name>
    <dbReference type="NCBI Taxonomy" id="29158"/>
    <lineage>
        <taxon>Eukaryota</taxon>
        <taxon>Metazoa</taxon>
        <taxon>Spiralia</taxon>
        <taxon>Lophotrochozoa</taxon>
        <taxon>Mollusca</taxon>
        <taxon>Bivalvia</taxon>
        <taxon>Autobranchia</taxon>
        <taxon>Pteriomorphia</taxon>
        <taxon>Mytilida</taxon>
        <taxon>Mytiloidea</taxon>
        <taxon>Mytilidae</taxon>
        <taxon>Mytilinae</taxon>
        <taxon>Mytilus</taxon>
    </lineage>
</organism>
<evidence type="ECO:0000259" key="2">
    <source>
        <dbReference type="PROSITE" id="PS51852"/>
    </source>
</evidence>
<feature type="region of interest" description="Disordered" evidence="1">
    <location>
        <begin position="332"/>
        <end position="368"/>
    </location>
</feature>
<dbReference type="PROSITE" id="PS51853">
    <property type="entry name" value="PG2"/>
    <property type="match status" value="1"/>
</dbReference>
<dbReference type="Pfam" id="PF19518">
    <property type="entry name" value="RhoGAP_pG1_pG2"/>
    <property type="match status" value="1"/>
</dbReference>
<evidence type="ECO:0000256" key="1">
    <source>
        <dbReference type="SAM" id="MobiDB-lite"/>
    </source>
</evidence>
<dbReference type="GO" id="GO:0007266">
    <property type="term" value="P:Rho protein signal transduction"/>
    <property type="evidence" value="ECO:0007669"/>
    <property type="project" value="TreeGrafter"/>
</dbReference>
<proteinExistence type="predicted"/>
<feature type="non-terminal residue" evidence="4">
    <location>
        <position position="1"/>
    </location>
</feature>
<evidence type="ECO:0000313" key="5">
    <source>
        <dbReference type="Proteomes" id="UP000596742"/>
    </source>
</evidence>
<dbReference type="EMBL" id="UYJE01008562">
    <property type="protein sequence ID" value="VDI64869.1"/>
    <property type="molecule type" value="Genomic_DNA"/>
</dbReference>
<dbReference type="GO" id="GO:0005829">
    <property type="term" value="C:cytosol"/>
    <property type="evidence" value="ECO:0007669"/>
    <property type="project" value="TreeGrafter"/>
</dbReference>
<dbReference type="PROSITE" id="PS51852">
    <property type="entry name" value="PG1"/>
    <property type="match status" value="1"/>
</dbReference>
<feature type="compositionally biased region" description="Low complexity" evidence="1">
    <location>
        <begin position="351"/>
        <end position="362"/>
    </location>
</feature>